<reference evidence="1" key="1">
    <citation type="submission" date="2023-04" db="EMBL/GenBank/DDBJ databases">
        <title>Chromosome-level genome of Chaenocephalus aceratus.</title>
        <authorList>
            <person name="Park H."/>
        </authorList>
    </citation>
    <scope>NUCLEOTIDE SEQUENCE</scope>
    <source>
        <strain evidence="1">DE</strain>
        <tissue evidence="1">Muscle</tissue>
    </source>
</reference>
<evidence type="ECO:0000313" key="1">
    <source>
        <dbReference type="EMBL" id="KAK1893925.1"/>
    </source>
</evidence>
<protein>
    <submittedName>
        <fullName evidence="1">Coatomer subunit alpha</fullName>
    </submittedName>
</protein>
<keyword evidence="2" id="KW-1185">Reference proteome</keyword>
<sequence length="95" mass="10305">MRGTDRCRTKGAVVYCYIPSLLPSLHPPLPCLPLRETGPFLLQSSRRCVADRKVMAQEKGGAASAPLGNRPIGWESAALTLNPEYEGLAKGQRRG</sequence>
<dbReference type="EMBL" id="JASDAP010000011">
    <property type="protein sequence ID" value="KAK1893925.1"/>
    <property type="molecule type" value="Genomic_DNA"/>
</dbReference>
<comment type="caution">
    <text evidence="1">The sequence shown here is derived from an EMBL/GenBank/DDBJ whole genome shotgun (WGS) entry which is preliminary data.</text>
</comment>
<proteinExistence type="predicted"/>
<organism evidence="1 2">
    <name type="scientific">Dissostichus eleginoides</name>
    <name type="common">Patagonian toothfish</name>
    <name type="synonym">Dissostichus amissus</name>
    <dbReference type="NCBI Taxonomy" id="100907"/>
    <lineage>
        <taxon>Eukaryota</taxon>
        <taxon>Metazoa</taxon>
        <taxon>Chordata</taxon>
        <taxon>Craniata</taxon>
        <taxon>Vertebrata</taxon>
        <taxon>Euteleostomi</taxon>
        <taxon>Actinopterygii</taxon>
        <taxon>Neopterygii</taxon>
        <taxon>Teleostei</taxon>
        <taxon>Neoteleostei</taxon>
        <taxon>Acanthomorphata</taxon>
        <taxon>Eupercaria</taxon>
        <taxon>Perciformes</taxon>
        <taxon>Notothenioidei</taxon>
        <taxon>Nototheniidae</taxon>
        <taxon>Dissostichus</taxon>
    </lineage>
</organism>
<accession>A0AAD9C1H4</accession>
<dbReference type="Proteomes" id="UP001228049">
    <property type="component" value="Unassembled WGS sequence"/>
</dbReference>
<dbReference type="AlphaFoldDB" id="A0AAD9C1H4"/>
<gene>
    <name evidence="1" type="ORF">KUDE01_019386</name>
</gene>
<evidence type="ECO:0000313" key="2">
    <source>
        <dbReference type="Proteomes" id="UP001228049"/>
    </source>
</evidence>
<name>A0AAD9C1H4_DISEL</name>